<dbReference type="GO" id="GO:0008033">
    <property type="term" value="P:tRNA processing"/>
    <property type="evidence" value="ECO:0007669"/>
    <property type="project" value="UniProtKB-KW"/>
</dbReference>
<dbReference type="GO" id="GO:0003725">
    <property type="term" value="F:double-stranded RNA binding"/>
    <property type="evidence" value="ECO:0007669"/>
    <property type="project" value="InterPro"/>
</dbReference>
<evidence type="ECO:0000259" key="15">
    <source>
        <dbReference type="PROSITE" id="PS51163"/>
    </source>
</evidence>
<dbReference type="NCBIfam" id="TIGR00057">
    <property type="entry name" value="L-threonylcarbamoyladenylate synthase"/>
    <property type="match status" value="1"/>
</dbReference>
<dbReference type="PROSITE" id="PS51163">
    <property type="entry name" value="YRDC"/>
    <property type="match status" value="1"/>
</dbReference>
<comment type="similarity">
    <text evidence="2">Belongs to the SUA5 family.</text>
</comment>
<dbReference type="Gene3D" id="3.40.50.11030">
    <property type="entry name" value="Threonylcarbamoyl-AMP synthase, C-terminal domain"/>
    <property type="match status" value="1"/>
</dbReference>
<evidence type="ECO:0000256" key="6">
    <source>
        <dbReference type="ARBA" id="ARBA00022679"/>
    </source>
</evidence>
<keyword evidence="5" id="KW-0963">Cytoplasm</keyword>
<evidence type="ECO:0000256" key="12">
    <source>
        <dbReference type="ARBA" id="ARBA00048366"/>
    </source>
</evidence>
<keyword evidence="10" id="KW-0067">ATP-binding</keyword>
<dbReference type="InterPro" id="IPR005145">
    <property type="entry name" value="Sua5_C"/>
</dbReference>
<dbReference type="InterPro" id="IPR017945">
    <property type="entry name" value="DHBP_synth_RibB-like_a/b_dom"/>
</dbReference>
<dbReference type="GO" id="GO:0006450">
    <property type="term" value="P:regulation of translational fidelity"/>
    <property type="evidence" value="ECO:0007669"/>
    <property type="project" value="TreeGrafter"/>
</dbReference>
<dbReference type="AlphaFoldDB" id="A0A835XUJ1"/>
<dbReference type="PANTHER" id="PTHR17490:SF16">
    <property type="entry name" value="THREONYLCARBAMOYL-AMP SYNTHASE"/>
    <property type="match status" value="1"/>
</dbReference>
<comment type="subcellular location">
    <subcellularLocation>
        <location evidence="1">Cytoplasm</location>
    </subcellularLocation>
</comment>
<sequence length="471" mass="48011">MLTAKPLTAAASSVTEVLDAQPAELRQGEPSTSGRADHAAQHPSIARAAATLSAGEVVAIPTETVYGLAANALSAEAVGRVYAAKNRPADNPLIIHISSLEMLASLYPPGWSLPPVYEPLVRDLWPGPLTILVPRSPLVPDAVTCGLPTMAVRMPAHPVALAVIAACGFPLAAPSANSSGRPSPTIARHVFADLGGRIPLIIDGGPCTCGVESTVLDGLRSPPAILRPGGVTREQLLGYPGLGALQVYRRDFVDAALEAAPTTPGMKYRHYSPTAPVLLLDPNPQPPTAASSSNGHQPSLSAGQRHQQAGQHSGTAATAAEVEAPAADLAARLRHGAEALLAELAAAEPPAASDTADGGGARRFALLRTSLDDVASGPQAPSAGSAPGGHANGNGQATDAAPAPALPYEVYEYVLGHVSRPADVAAELFAALRHVDEQGVEAIVVEGVQEGGAGAAVMNRLRKAASRVVHV</sequence>
<evidence type="ECO:0000256" key="7">
    <source>
        <dbReference type="ARBA" id="ARBA00022694"/>
    </source>
</evidence>
<dbReference type="FunFam" id="3.90.870.10:FF:000008">
    <property type="entry name" value="Threonylcarbamoyl-AMP synthase"/>
    <property type="match status" value="1"/>
</dbReference>
<gene>
    <name evidence="16" type="ORF">HYH03_011182</name>
</gene>
<name>A0A835XUJ1_9CHLO</name>
<dbReference type="GO" id="GO:0005737">
    <property type="term" value="C:cytoplasm"/>
    <property type="evidence" value="ECO:0007669"/>
    <property type="project" value="UniProtKB-SubCell"/>
</dbReference>
<comment type="caution">
    <text evidence="16">The sequence shown here is derived from an EMBL/GenBank/DDBJ whole genome shotgun (WGS) entry which is preliminary data.</text>
</comment>
<evidence type="ECO:0000256" key="4">
    <source>
        <dbReference type="ARBA" id="ARBA00015492"/>
    </source>
</evidence>
<dbReference type="GO" id="GO:0005524">
    <property type="term" value="F:ATP binding"/>
    <property type="evidence" value="ECO:0007669"/>
    <property type="project" value="UniProtKB-KW"/>
</dbReference>
<evidence type="ECO:0000256" key="11">
    <source>
        <dbReference type="ARBA" id="ARBA00029774"/>
    </source>
</evidence>
<evidence type="ECO:0000256" key="14">
    <source>
        <dbReference type="SAM" id="MobiDB-lite"/>
    </source>
</evidence>
<evidence type="ECO:0000256" key="8">
    <source>
        <dbReference type="ARBA" id="ARBA00022695"/>
    </source>
</evidence>
<dbReference type="EMBL" id="JAEHOE010000062">
    <property type="protein sequence ID" value="KAG2490381.1"/>
    <property type="molecule type" value="Genomic_DNA"/>
</dbReference>
<proteinExistence type="inferred from homology"/>
<evidence type="ECO:0000256" key="9">
    <source>
        <dbReference type="ARBA" id="ARBA00022741"/>
    </source>
</evidence>
<keyword evidence="8" id="KW-0548">Nucleotidyltransferase</keyword>
<feature type="domain" description="YrdC-like" evidence="15">
    <location>
        <begin position="42"/>
        <end position="231"/>
    </location>
</feature>
<dbReference type="SUPFAM" id="SSF55821">
    <property type="entry name" value="YrdC/RibB"/>
    <property type="match status" value="1"/>
</dbReference>
<evidence type="ECO:0000313" key="17">
    <source>
        <dbReference type="Proteomes" id="UP000612055"/>
    </source>
</evidence>
<feature type="region of interest" description="Disordered" evidence="14">
    <location>
        <begin position="18"/>
        <end position="42"/>
    </location>
</feature>
<dbReference type="Gene3D" id="3.90.870.10">
    <property type="entry name" value="DHBP synthase"/>
    <property type="match status" value="1"/>
</dbReference>
<dbReference type="Proteomes" id="UP000612055">
    <property type="component" value="Unassembled WGS sequence"/>
</dbReference>
<feature type="compositionally biased region" description="Low complexity" evidence="14">
    <location>
        <begin position="375"/>
        <end position="385"/>
    </location>
</feature>
<reference evidence="16" key="1">
    <citation type="journal article" date="2020" name="bioRxiv">
        <title>Comparative genomics of Chlamydomonas.</title>
        <authorList>
            <person name="Craig R.J."/>
            <person name="Hasan A.R."/>
            <person name="Ness R.W."/>
            <person name="Keightley P.D."/>
        </authorList>
    </citation>
    <scope>NUCLEOTIDE SEQUENCE</scope>
    <source>
        <strain evidence="16">CCAP 11/70</strain>
    </source>
</reference>
<feature type="region of interest" description="Disordered" evidence="14">
    <location>
        <begin position="276"/>
        <end position="320"/>
    </location>
</feature>
<comment type="function">
    <text evidence="13">Required for the formation of a threonylcarbamoyl group on adenosine at position 37 (t(6)A37) in tRNAs that read codons beginning with adenine. Likely catalyzes the conversion of L-threonine, HCO(3)(-)/CO(2) and ATP to give threonylcarbamoyl-AMP (TC-AMP) as the acyladenylate intermediate, with the release of diphosphate. Required for normal translation, by ensuring translation fidelity at the level of codon recognition, appropriate translation initiation selection and maintenance of reading frame. Also involved in telomere replication. Binds to single-stranded telomeric (ssTG) DNA and positively regulates telomere length.</text>
</comment>
<keyword evidence="17" id="KW-1185">Reference proteome</keyword>
<feature type="region of interest" description="Disordered" evidence="14">
    <location>
        <begin position="373"/>
        <end position="400"/>
    </location>
</feature>
<dbReference type="Pfam" id="PF03481">
    <property type="entry name" value="Sua5_C"/>
    <property type="match status" value="1"/>
</dbReference>
<dbReference type="OrthoDB" id="412787at2759"/>
<evidence type="ECO:0000313" key="16">
    <source>
        <dbReference type="EMBL" id="KAG2490381.1"/>
    </source>
</evidence>
<evidence type="ECO:0000256" key="10">
    <source>
        <dbReference type="ARBA" id="ARBA00022840"/>
    </source>
</evidence>
<evidence type="ECO:0000256" key="5">
    <source>
        <dbReference type="ARBA" id="ARBA00022490"/>
    </source>
</evidence>
<keyword evidence="9" id="KW-0547">Nucleotide-binding</keyword>
<evidence type="ECO:0000256" key="2">
    <source>
        <dbReference type="ARBA" id="ARBA00007663"/>
    </source>
</evidence>
<organism evidence="16 17">
    <name type="scientific">Edaphochlamys debaryana</name>
    <dbReference type="NCBI Taxonomy" id="47281"/>
    <lineage>
        <taxon>Eukaryota</taxon>
        <taxon>Viridiplantae</taxon>
        <taxon>Chlorophyta</taxon>
        <taxon>core chlorophytes</taxon>
        <taxon>Chlorophyceae</taxon>
        <taxon>CS clade</taxon>
        <taxon>Chlamydomonadales</taxon>
        <taxon>Chlamydomonadales incertae sedis</taxon>
        <taxon>Edaphochlamys</taxon>
    </lineage>
</organism>
<dbReference type="Pfam" id="PF01300">
    <property type="entry name" value="Sua5_yciO_yrdC"/>
    <property type="match status" value="1"/>
</dbReference>
<keyword evidence="6" id="KW-0808">Transferase</keyword>
<dbReference type="InterPro" id="IPR006070">
    <property type="entry name" value="Sua5-like_dom"/>
</dbReference>
<dbReference type="InterPro" id="IPR038385">
    <property type="entry name" value="Sua5/YwlC_C"/>
</dbReference>
<dbReference type="PANTHER" id="PTHR17490">
    <property type="entry name" value="SUA5"/>
    <property type="match status" value="1"/>
</dbReference>
<dbReference type="EC" id="2.7.7.87" evidence="3"/>
<feature type="compositionally biased region" description="Polar residues" evidence="14">
    <location>
        <begin position="288"/>
        <end position="314"/>
    </location>
</feature>
<comment type="catalytic activity">
    <reaction evidence="12">
        <text>L-threonine + hydrogencarbonate + ATP = L-threonylcarbamoyladenylate + diphosphate + H2O</text>
        <dbReference type="Rhea" id="RHEA:36407"/>
        <dbReference type="ChEBI" id="CHEBI:15377"/>
        <dbReference type="ChEBI" id="CHEBI:17544"/>
        <dbReference type="ChEBI" id="CHEBI:30616"/>
        <dbReference type="ChEBI" id="CHEBI:33019"/>
        <dbReference type="ChEBI" id="CHEBI:57926"/>
        <dbReference type="ChEBI" id="CHEBI:73682"/>
        <dbReference type="EC" id="2.7.7.87"/>
    </reaction>
</comment>
<keyword evidence="7" id="KW-0819">tRNA processing</keyword>
<dbReference type="GO" id="GO:0061710">
    <property type="term" value="F:L-threonylcarbamoyladenylate synthase"/>
    <property type="evidence" value="ECO:0007669"/>
    <property type="project" value="UniProtKB-EC"/>
</dbReference>
<dbReference type="InterPro" id="IPR050156">
    <property type="entry name" value="TC-AMP_synthase_SUA5"/>
</dbReference>
<accession>A0A835XUJ1</accession>
<evidence type="ECO:0000256" key="13">
    <source>
        <dbReference type="ARBA" id="ARBA00056339"/>
    </source>
</evidence>
<evidence type="ECO:0000256" key="1">
    <source>
        <dbReference type="ARBA" id="ARBA00004496"/>
    </source>
</evidence>
<dbReference type="GO" id="GO:0000049">
    <property type="term" value="F:tRNA binding"/>
    <property type="evidence" value="ECO:0007669"/>
    <property type="project" value="TreeGrafter"/>
</dbReference>
<evidence type="ECO:0000256" key="3">
    <source>
        <dbReference type="ARBA" id="ARBA00012584"/>
    </source>
</evidence>
<protein>
    <recommendedName>
        <fullName evidence="4">Threonylcarbamoyl-AMP synthase</fullName>
        <ecNumber evidence="3">2.7.7.87</ecNumber>
    </recommendedName>
    <alternativeName>
        <fullName evidence="11">L-threonylcarbamoyladenylate synthase</fullName>
    </alternativeName>
</protein>